<dbReference type="Gene3D" id="1.20.210.10">
    <property type="entry name" value="Cytochrome c oxidase-like, subunit I domain"/>
    <property type="match status" value="1"/>
</dbReference>
<organism evidence="2 3">
    <name type="scientific">Flagellimonas okinawensis</name>
    <dbReference type="NCBI Taxonomy" id="3031324"/>
    <lineage>
        <taxon>Bacteria</taxon>
        <taxon>Pseudomonadati</taxon>
        <taxon>Bacteroidota</taxon>
        <taxon>Flavobacteriia</taxon>
        <taxon>Flavobacteriales</taxon>
        <taxon>Flavobacteriaceae</taxon>
        <taxon>Flagellimonas</taxon>
    </lineage>
</organism>
<dbReference type="EMBL" id="JARFVA010000005">
    <property type="protein sequence ID" value="MDF0708480.1"/>
    <property type="molecule type" value="Genomic_DNA"/>
</dbReference>
<name>A0ABT5XRF4_9FLAO</name>
<keyword evidence="3" id="KW-1185">Reference proteome</keyword>
<keyword evidence="1" id="KW-0812">Transmembrane</keyword>
<proteinExistence type="predicted"/>
<keyword evidence="1" id="KW-0472">Membrane</keyword>
<evidence type="ECO:0000313" key="3">
    <source>
        <dbReference type="Proteomes" id="UP001217083"/>
    </source>
</evidence>
<sequence length="127" mass="14606">MLFGILSEDAVLDINVHDTYYVITYLHLAILLSVFFLMIGVVYWVMHKENGPLSRWLTWIHIALTFGGPIVIWVLSQFYRTGIMEHGFNSNLTIIINLILLLAIIGQILFPLNIIYGITKKKNKTRS</sequence>
<feature type="transmembrane region" description="Helical" evidence="1">
    <location>
        <begin position="95"/>
        <end position="118"/>
    </location>
</feature>
<evidence type="ECO:0000256" key="1">
    <source>
        <dbReference type="SAM" id="Phobius"/>
    </source>
</evidence>
<dbReference type="Proteomes" id="UP001217083">
    <property type="component" value="Unassembled WGS sequence"/>
</dbReference>
<feature type="transmembrane region" description="Helical" evidence="1">
    <location>
        <begin position="20"/>
        <end position="44"/>
    </location>
</feature>
<dbReference type="RefSeq" id="WP_275650421.1">
    <property type="nucleotide sequence ID" value="NZ_JARFVA010000005.1"/>
</dbReference>
<comment type="caution">
    <text evidence="2">The sequence shown here is derived from an EMBL/GenBank/DDBJ whole genome shotgun (WGS) entry which is preliminary data.</text>
</comment>
<dbReference type="InterPro" id="IPR036927">
    <property type="entry name" value="Cyt_c_oxase-like_su1_sf"/>
</dbReference>
<feature type="transmembrane region" description="Helical" evidence="1">
    <location>
        <begin position="56"/>
        <end position="75"/>
    </location>
</feature>
<dbReference type="SUPFAM" id="SSF81442">
    <property type="entry name" value="Cytochrome c oxidase subunit I-like"/>
    <property type="match status" value="1"/>
</dbReference>
<evidence type="ECO:0000313" key="2">
    <source>
        <dbReference type="EMBL" id="MDF0708480.1"/>
    </source>
</evidence>
<protein>
    <submittedName>
        <fullName evidence="2">Uncharacterized protein</fullName>
    </submittedName>
</protein>
<accession>A0ABT5XRF4</accession>
<gene>
    <name evidence="2" type="ORF">PY091_14740</name>
</gene>
<keyword evidence="1" id="KW-1133">Transmembrane helix</keyword>
<reference evidence="2 3" key="1">
    <citation type="submission" date="2023-03" db="EMBL/GenBank/DDBJ databases">
        <title>Muricauda XX sp. nov. and Muricauda XXX sp. nov., two novel species isolated from Okinawa Trough.</title>
        <authorList>
            <person name="Cao W."/>
            <person name="Deng X."/>
        </authorList>
    </citation>
    <scope>NUCLEOTIDE SEQUENCE [LARGE SCALE GENOMIC DNA]</scope>
    <source>
        <strain evidence="2 3">81s02</strain>
    </source>
</reference>